<dbReference type="PROSITE" id="PS51336">
    <property type="entry name" value="DM10"/>
    <property type="match status" value="3"/>
</dbReference>
<feature type="domain" description="DM10" evidence="11">
    <location>
        <begin position="370"/>
        <end position="475"/>
    </location>
</feature>
<organism evidence="12 13">
    <name type="scientific">Thraustotheca clavata</name>
    <dbReference type="NCBI Taxonomy" id="74557"/>
    <lineage>
        <taxon>Eukaryota</taxon>
        <taxon>Sar</taxon>
        <taxon>Stramenopiles</taxon>
        <taxon>Oomycota</taxon>
        <taxon>Saprolegniomycetes</taxon>
        <taxon>Saprolegniales</taxon>
        <taxon>Achlyaceae</taxon>
        <taxon>Thraustotheca</taxon>
    </lineage>
</organism>
<feature type="region of interest" description="Disordered" evidence="9">
    <location>
        <begin position="693"/>
        <end position="763"/>
    </location>
</feature>
<feature type="compositionally biased region" description="Basic and acidic residues" evidence="9">
    <location>
        <begin position="324"/>
        <end position="336"/>
    </location>
</feature>
<keyword evidence="5" id="KW-0282">Flagellum</keyword>
<comment type="caution">
    <text evidence="12">The sequence shown here is derived from an EMBL/GenBank/DDBJ whole genome shotgun (WGS) entry which is preliminary data.</text>
</comment>
<dbReference type="GO" id="GO:0007052">
    <property type="term" value="P:mitotic spindle organization"/>
    <property type="evidence" value="ECO:0007669"/>
    <property type="project" value="TreeGrafter"/>
</dbReference>
<dbReference type="InterPro" id="IPR040193">
    <property type="entry name" value="EFHC1/EFHC2/EFHB"/>
</dbReference>
<gene>
    <name evidence="12" type="ORF">THRCLA_11298</name>
</gene>
<dbReference type="AlphaFoldDB" id="A0A1V9Y850"/>
<feature type="region of interest" description="Disordered" evidence="9">
    <location>
        <begin position="324"/>
        <end position="343"/>
    </location>
</feature>
<evidence type="ECO:0000259" key="10">
    <source>
        <dbReference type="PROSITE" id="PS50222"/>
    </source>
</evidence>
<dbReference type="PANTHER" id="PTHR12086">
    <property type="entry name" value="EF-HAND DOMAIN C-TERMINAL CONTAINING PROTEIN"/>
    <property type="match status" value="1"/>
</dbReference>
<dbReference type="Pfam" id="PF06565">
    <property type="entry name" value="DM10_dom"/>
    <property type="match status" value="3"/>
</dbReference>
<feature type="compositionally biased region" description="Low complexity" evidence="9">
    <location>
        <begin position="799"/>
        <end position="813"/>
    </location>
</feature>
<dbReference type="GO" id="GO:0005509">
    <property type="term" value="F:calcium ion binding"/>
    <property type="evidence" value="ECO:0007669"/>
    <property type="project" value="InterPro"/>
</dbReference>
<dbReference type="GO" id="GO:0060285">
    <property type="term" value="P:cilium-dependent cell motility"/>
    <property type="evidence" value="ECO:0007669"/>
    <property type="project" value="TreeGrafter"/>
</dbReference>
<evidence type="ECO:0000256" key="8">
    <source>
        <dbReference type="ARBA" id="ARBA00023273"/>
    </source>
</evidence>
<evidence type="ECO:0000256" key="2">
    <source>
        <dbReference type="ARBA" id="ARBA00022490"/>
    </source>
</evidence>
<dbReference type="GO" id="GO:0000281">
    <property type="term" value="P:mitotic cytokinesis"/>
    <property type="evidence" value="ECO:0007669"/>
    <property type="project" value="TreeGrafter"/>
</dbReference>
<name>A0A1V9Y850_9STRA</name>
<keyword evidence="4" id="KW-0106">Calcium</keyword>
<protein>
    <submittedName>
        <fullName evidence="12">Uncharacterized protein</fullName>
    </submittedName>
</protein>
<dbReference type="InterPro" id="IPR006602">
    <property type="entry name" value="DM10_dom"/>
</dbReference>
<evidence type="ECO:0000256" key="1">
    <source>
        <dbReference type="ARBA" id="ARBA00004611"/>
    </source>
</evidence>
<feature type="region of interest" description="Disordered" evidence="9">
    <location>
        <begin position="657"/>
        <end position="676"/>
    </location>
</feature>
<keyword evidence="2" id="KW-0963">Cytoplasm</keyword>
<comment type="subcellular location">
    <subcellularLocation>
        <location evidence="1">Cytoplasm</location>
        <location evidence="1">Cytoskeleton</location>
        <location evidence="1">Flagellum axoneme</location>
    </subcellularLocation>
</comment>
<dbReference type="Proteomes" id="UP000243217">
    <property type="component" value="Unassembled WGS sequence"/>
</dbReference>
<evidence type="ECO:0000256" key="4">
    <source>
        <dbReference type="ARBA" id="ARBA00022837"/>
    </source>
</evidence>
<dbReference type="GO" id="GO:0072686">
    <property type="term" value="C:mitotic spindle"/>
    <property type="evidence" value="ECO:0007669"/>
    <property type="project" value="TreeGrafter"/>
</dbReference>
<dbReference type="SMART" id="SM00676">
    <property type="entry name" value="DM10"/>
    <property type="match status" value="3"/>
</dbReference>
<feature type="compositionally biased region" description="Low complexity" evidence="9">
    <location>
        <begin position="707"/>
        <end position="744"/>
    </location>
</feature>
<evidence type="ECO:0000256" key="5">
    <source>
        <dbReference type="ARBA" id="ARBA00022846"/>
    </source>
</evidence>
<dbReference type="InterPro" id="IPR011992">
    <property type="entry name" value="EF-hand-dom_pair"/>
</dbReference>
<dbReference type="PROSITE" id="PS50222">
    <property type="entry name" value="EF_HAND_2"/>
    <property type="match status" value="1"/>
</dbReference>
<feature type="domain" description="DM10" evidence="11">
    <location>
        <begin position="52"/>
        <end position="162"/>
    </location>
</feature>
<dbReference type="GO" id="GO:0005930">
    <property type="term" value="C:axoneme"/>
    <property type="evidence" value="ECO:0007669"/>
    <property type="project" value="TreeGrafter"/>
</dbReference>
<evidence type="ECO:0000259" key="11">
    <source>
        <dbReference type="PROSITE" id="PS51336"/>
    </source>
</evidence>
<dbReference type="PROSITE" id="PS00018">
    <property type="entry name" value="EF_HAND_1"/>
    <property type="match status" value="1"/>
</dbReference>
<feature type="region of interest" description="Disordered" evidence="9">
    <location>
        <begin position="797"/>
        <end position="820"/>
    </location>
</feature>
<reference evidence="12 13" key="1">
    <citation type="journal article" date="2014" name="Genome Biol. Evol.">
        <title>The secreted proteins of Achlya hypogyna and Thraustotheca clavata identify the ancestral oomycete secretome and reveal gene acquisitions by horizontal gene transfer.</title>
        <authorList>
            <person name="Misner I."/>
            <person name="Blouin N."/>
            <person name="Leonard G."/>
            <person name="Richards T.A."/>
            <person name="Lane C.E."/>
        </authorList>
    </citation>
    <scope>NUCLEOTIDE SEQUENCE [LARGE SCALE GENOMIC DNA]</scope>
    <source>
        <strain evidence="12 13">ATCC 34112</strain>
    </source>
</reference>
<keyword evidence="8" id="KW-0966">Cell projection</keyword>
<accession>A0A1V9Y850</accession>
<evidence type="ECO:0000256" key="9">
    <source>
        <dbReference type="SAM" id="MobiDB-lite"/>
    </source>
</evidence>
<feature type="domain" description="EF-hand" evidence="10">
    <location>
        <begin position="897"/>
        <end position="927"/>
    </location>
</feature>
<evidence type="ECO:0000313" key="13">
    <source>
        <dbReference type="Proteomes" id="UP000243217"/>
    </source>
</evidence>
<evidence type="ECO:0000256" key="3">
    <source>
        <dbReference type="ARBA" id="ARBA00022737"/>
    </source>
</evidence>
<keyword evidence="13" id="KW-1185">Reference proteome</keyword>
<feature type="compositionally biased region" description="Polar residues" evidence="9">
    <location>
        <begin position="745"/>
        <end position="763"/>
    </location>
</feature>
<dbReference type="Gene3D" id="1.10.238.10">
    <property type="entry name" value="EF-hand"/>
    <property type="match status" value="1"/>
</dbReference>
<dbReference type="InterPro" id="IPR018247">
    <property type="entry name" value="EF_Hand_1_Ca_BS"/>
</dbReference>
<keyword evidence="3" id="KW-0677">Repeat</keyword>
<keyword evidence="6" id="KW-0969">Cilium</keyword>
<dbReference type="Gene3D" id="2.30.29.170">
    <property type="match status" value="3"/>
</dbReference>
<proteinExistence type="predicted"/>
<evidence type="ECO:0000256" key="6">
    <source>
        <dbReference type="ARBA" id="ARBA00023069"/>
    </source>
</evidence>
<dbReference type="OrthoDB" id="6360546at2759"/>
<sequence>MSGMEEIVPAVRAEPVHVECVESSVEKITNKPNTNSSKYQSTNALPTWVTNDRQVLRFFCYYEEPAYQAPLTLKAPKLPSLIRRLVLLYYLADASIEVMEPRVRNSGLPQGLFMKKSILKKKDGQIYIPSDFIIGKSIVIKGQKCTIVDCDTATKEYYTEMNLPIGYAQPYPDEPTTSAYRQTIQAMKEMKSLKKTPVKENAAKVHQFMQYSTQVLRFFCSWDDPHPLYPETRHFVLHYFLADDTVEVREAKKDRERRGNSFAVLLSRRKLPYEGEDKSPRNVTPLDLRCGDDIVVFGRLFHLESCDEFTKQYYLLNHGITQEPEEKHNEKPKHDTQPSNQDAVEDTFLGPLMAKSEVKPKLKSHEHHTTKYCLRFRAQFSPKLQLPAEQAARNFIITFYLVDLTMAIYEPPVPNSGVQGGKFLDRGNYKNINQEFFRPRDFYVGATIALALTPNQPFLLQEADVATLAYCEANPEIFIYSDINHILSKVVHIVRANGSNIRTVFENEGNGNRYLPPAEMLRILSDRLHIDTLLSRQEWITLCRAYVYTAEDQSSIDSFCDAVSRAYISDIDPKKSMTIHEQLQRIPVDLRQAIARHDNEGVGKVSNNLIVKLVNFYHLDIPENILVRYMTPDGYVDYHRFFDDVYTCDFANEDNQEEIPKLPTEGGRPMPPPLDERGPLYIPTYRSQLDTARFGILGPPPLPPPNQQNNEDQASSLSVPASSPVTSASSSTSSVSHKTNKNSSLEAQHSESNQSASSCTTPMSKMSFKEASAMVLNPRFRTTSQLMHDQIALAKQVQSTLSTPKSVVSTSPSEDPKLTKEQRSALYRTTTQEAFSGLAKARDMAGQTARRSSALVERAKAKFLQGQAGSIVTDISKLDPTIHGIFAEKFDQAKYLLRKTLRDADRDKSGFLGEDDFMQSLNNVNSNLSDEEQYQLVAALFPTHNATINYKMLLDTVFQGDS</sequence>
<dbReference type="GO" id="GO:0043014">
    <property type="term" value="F:alpha-tubulin binding"/>
    <property type="evidence" value="ECO:0007669"/>
    <property type="project" value="TreeGrafter"/>
</dbReference>
<evidence type="ECO:0000256" key="7">
    <source>
        <dbReference type="ARBA" id="ARBA00023212"/>
    </source>
</evidence>
<dbReference type="InterPro" id="IPR002048">
    <property type="entry name" value="EF_hand_dom"/>
</dbReference>
<feature type="domain" description="DM10" evidence="11">
    <location>
        <begin position="212"/>
        <end position="318"/>
    </location>
</feature>
<evidence type="ECO:0000313" key="12">
    <source>
        <dbReference type="EMBL" id="OQR81910.1"/>
    </source>
</evidence>
<dbReference type="EMBL" id="JNBS01004872">
    <property type="protein sequence ID" value="OQR81910.1"/>
    <property type="molecule type" value="Genomic_DNA"/>
</dbReference>
<keyword evidence="7" id="KW-0206">Cytoskeleton</keyword>
<dbReference type="SUPFAM" id="SSF47473">
    <property type="entry name" value="EF-hand"/>
    <property type="match status" value="1"/>
</dbReference>
<dbReference type="STRING" id="74557.A0A1V9Y850"/>
<dbReference type="PANTHER" id="PTHR12086:SF9">
    <property type="entry name" value="EF-HAND DOMAIN-CONTAINING PROTEIN 1"/>
    <property type="match status" value="1"/>
</dbReference>